<feature type="non-terminal residue" evidence="2">
    <location>
        <position position="43"/>
    </location>
</feature>
<feature type="compositionally biased region" description="Basic and acidic residues" evidence="1">
    <location>
        <begin position="1"/>
        <end position="19"/>
    </location>
</feature>
<evidence type="ECO:0000256" key="1">
    <source>
        <dbReference type="SAM" id="MobiDB-lite"/>
    </source>
</evidence>
<proteinExistence type="predicted"/>
<accession>A0A3S3SPL9</accession>
<dbReference type="EMBL" id="MTKQ01000173">
    <property type="protein sequence ID" value="RWX47300.1"/>
    <property type="molecule type" value="Genomic_DNA"/>
</dbReference>
<comment type="caution">
    <text evidence="2">The sequence shown here is derived from an EMBL/GenBank/DDBJ whole genome shotgun (WGS) entry which is preliminary data.</text>
</comment>
<name>A0A3S3SPL9_9BACT</name>
<dbReference type="Proteomes" id="UP000286862">
    <property type="component" value="Unassembled WGS sequence"/>
</dbReference>
<feature type="region of interest" description="Disordered" evidence="1">
    <location>
        <begin position="1"/>
        <end position="43"/>
    </location>
</feature>
<protein>
    <submittedName>
        <fullName evidence="2">Uncharacterized protein</fullName>
    </submittedName>
</protein>
<evidence type="ECO:0000313" key="3">
    <source>
        <dbReference type="Proteomes" id="UP000286862"/>
    </source>
</evidence>
<gene>
    <name evidence="2" type="ORF">VT99_11734</name>
</gene>
<sequence length="43" mass="4786">MIDMDSRLRAARGFEKNETESSVAVFEQLKDRGHPDAPPPTVS</sequence>
<reference evidence="2 3" key="1">
    <citation type="submission" date="2017-01" db="EMBL/GenBank/DDBJ databases">
        <title>The cable genome- insights into the physiology and evolution of filamentous bacteria capable of sulfide oxidation via long distance electron transfer.</title>
        <authorList>
            <person name="Schreiber L."/>
            <person name="Bjerg J.T."/>
            <person name="Boggild A."/>
            <person name="Van De Vossenberg J."/>
            <person name="Meysman F."/>
            <person name="Nielsen L.P."/>
            <person name="Schramm A."/>
            <person name="Kjeldsen K.U."/>
        </authorList>
    </citation>
    <scope>NUCLEOTIDE SEQUENCE [LARGE SCALE GENOMIC DNA]</scope>
    <source>
        <strain evidence="2">A2</strain>
    </source>
</reference>
<organism evidence="2 3">
    <name type="scientific">Candidatus Electrothrix marina</name>
    <dbReference type="NCBI Taxonomy" id="1859130"/>
    <lineage>
        <taxon>Bacteria</taxon>
        <taxon>Pseudomonadati</taxon>
        <taxon>Thermodesulfobacteriota</taxon>
        <taxon>Desulfobulbia</taxon>
        <taxon>Desulfobulbales</taxon>
        <taxon>Desulfobulbaceae</taxon>
        <taxon>Candidatus Electrothrix</taxon>
    </lineage>
</organism>
<dbReference type="AlphaFoldDB" id="A0A3S3SPL9"/>
<evidence type="ECO:0000313" key="2">
    <source>
        <dbReference type="EMBL" id="RWX47300.1"/>
    </source>
</evidence>